<dbReference type="AlphaFoldDB" id="A0A098EQ01"/>
<reference evidence="2 3" key="1">
    <citation type="submission" date="2014-09" db="EMBL/GenBank/DDBJ databases">
        <authorList>
            <person name="Urmite Genomes Urmite Genomes"/>
        </authorList>
    </citation>
    <scope>NUCLEOTIDE SEQUENCE [LARGE SCALE GENOMIC DNA]</scope>
    <source>
        <strain evidence="2 3">ES2</strain>
    </source>
</reference>
<dbReference type="Gene3D" id="3.30.460.10">
    <property type="entry name" value="Beta Polymerase, domain 2"/>
    <property type="match status" value="1"/>
</dbReference>
<evidence type="ECO:0000313" key="2">
    <source>
        <dbReference type="EMBL" id="CEG23406.1"/>
    </source>
</evidence>
<proteinExistence type="predicted"/>
<keyword evidence="2" id="KW-0548">Nucleotidyltransferase</keyword>
<dbReference type="STRING" id="1499687.BN1080_02382"/>
<dbReference type="InterPro" id="IPR043519">
    <property type="entry name" value="NT_sf"/>
</dbReference>
<dbReference type="GO" id="GO:0016779">
    <property type="term" value="F:nucleotidyltransferase activity"/>
    <property type="evidence" value="ECO:0007669"/>
    <property type="project" value="UniProtKB-KW"/>
</dbReference>
<dbReference type="OrthoDB" id="5643411at2"/>
<protein>
    <submittedName>
        <fullName evidence="2">Streptomycin 3''-adenylyltransferase</fullName>
    </submittedName>
</protein>
<evidence type="ECO:0000259" key="1">
    <source>
        <dbReference type="Pfam" id="PF01909"/>
    </source>
</evidence>
<dbReference type="RefSeq" id="WP_052652200.1">
    <property type="nucleotide sequence ID" value="NZ_CCXS01000001.1"/>
</dbReference>
<evidence type="ECO:0000313" key="3">
    <source>
        <dbReference type="Proteomes" id="UP000043699"/>
    </source>
</evidence>
<dbReference type="InterPro" id="IPR002934">
    <property type="entry name" value="Polymerase_NTP_transf_dom"/>
</dbReference>
<dbReference type="Proteomes" id="UP000043699">
    <property type="component" value="Unassembled WGS sequence"/>
</dbReference>
<dbReference type="CDD" id="cd05403">
    <property type="entry name" value="NT_KNTase_like"/>
    <property type="match status" value="1"/>
</dbReference>
<dbReference type="EMBL" id="CCXS01000001">
    <property type="protein sequence ID" value="CEG23406.1"/>
    <property type="molecule type" value="Genomic_DNA"/>
</dbReference>
<dbReference type="Pfam" id="PF01909">
    <property type="entry name" value="NTP_transf_2"/>
    <property type="match status" value="1"/>
</dbReference>
<feature type="domain" description="Polymerase nucleotidyl transferase" evidence="1">
    <location>
        <begin position="16"/>
        <end position="72"/>
    </location>
</feature>
<dbReference type="SUPFAM" id="SSF81301">
    <property type="entry name" value="Nucleotidyltransferase"/>
    <property type="match status" value="1"/>
</dbReference>
<organism evidence="2 3">
    <name type="scientific">Planococcus massiliensis</name>
    <dbReference type="NCBI Taxonomy" id="1499687"/>
    <lineage>
        <taxon>Bacteria</taxon>
        <taxon>Bacillati</taxon>
        <taxon>Bacillota</taxon>
        <taxon>Bacilli</taxon>
        <taxon>Bacillales</taxon>
        <taxon>Caryophanaceae</taxon>
        <taxon>Planococcus</taxon>
    </lineage>
</organism>
<sequence>MAKNLEKLSSEMENYLKQLKDGLESILGDEITGTYVHGSLALGGFNPERSDVDLMVVVRNPLPENIQKELAHYLLGISNHPHPIEISILAEKQLIPWKFPTPYEFHFSEYWRVRYEQELAEPKGLYFHSEKKTDPDLAAHITILHHCGICLSGKAIELAFPEVPKEDYLASLIGDYEECLQDI</sequence>
<gene>
    <name evidence="2" type="primary">ant1</name>
    <name evidence="2" type="ORF">BN1080_02382</name>
</gene>
<keyword evidence="3" id="KW-1185">Reference proteome</keyword>
<accession>A0A098EQ01</accession>
<name>A0A098EQ01_9BACL</name>
<keyword evidence="2" id="KW-0808">Transferase</keyword>